<evidence type="ECO:0000313" key="4">
    <source>
        <dbReference type="EMBL" id="TWD79881.1"/>
    </source>
</evidence>
<dbReference type="AlphaFoldDB" id="A0A561BLY0"/>
<dbReference type="PRINTS" id="PR00081">
    <property type="entry name" value="GDHRDH"/>
</dbReference>
<keyword evidence="5" id="KW-1185">Reference proteome</keyword>
<comment type="similarity">
    <text evidence="1 3">Belongs to the short-chain dehydrogenases/reductases (SDR) family.</text>
</comment>
<evidence type="ECO:0000256" key="1">
    <source>
        <dbReference type="ARBA" id="ARBA00006484"/>
    </source>
</evidence>
<accession>A0A561BLY0</accession>
<keyword evidence="2" id="KW-0560">Oxidoreductase</keyword>
<organism evidence="4 5">
    <name type="scientific">Kribbella amoyensis</name>
    <dbReference type="NCBI Taxonomy" id="996641"/>
    <lineage>
        <taxon>Bacteria</taxon>
        <taxon>Bacillati</taxon>
        <taxon>Actinomycetota</taxon>
        <taxon>Actinomycetes</taxon>
        <taxon>Propionibacteriales</taxon>
        <taxon>Kribbellaceae</taxon>
        <taxon>Kribbella</taxon>
    </lineage>
</organism>
<protein>
    <submittedName>
        <fullName evidence="4">Putative oxidoreductase</fullName>
    </submittedName>
</protein>
<dbReference type="RefSeq" id="WP_145803380.1">
    <property type="nucleotide sequence ID" value="NZ_VIVK01000001.1"/>
</dbReference>
<dbReference type="Pfam" id="PF00106">
    <property type="entry name" value="adh_short"/>
    <property type="match status" value="1"/>
</dbReference>
<dbReference type="InterPro" id="IPR036291">
    <property type="entry name" value="NAD(P)-bd_dom_sf"/>
</dbReference>
<gene>
    <name evidence="4" type="ORF">FB561_0947</name>
</gene>
<sequence>MKTTGRTIFLTGGTSGIGLELARRLRDLGNTVIVSGRRQDLLARIAAEDGIDGLVLDVADPASIAAAFETVTTRYPDLDVLVTMAGIMRAEDLRDLGHLATAEAIVETNLLGTIRTVTAFTPYLLAKSDAVIMTVTSGLAFVPLVDTPTYNATKAAVHSYTQSLRIQLAGTPVQVIELVPPAVRTELMGGATNPEYMPLDEFVDESVRRLQQEPDADEILVDRVRFLRDAERENRYDATVAALNPGHPVAAGV</sequence>
<evidence type="ECO:0000313" key="5">
    <source>
        <dbReference type="Proteomes" id="UP000318380"/>
    </source>
</evidence>
<evidence type="ECO:0000256" key="3">
    <source>
        <dbReference type="RuleBase" id="RU000363"/>
    </source>
</evidence>
<dbReference type="EMBL" id="VIVK01000001">
    <property type="protein sequence ID" value="TWD79881.1"/>
    <property type="molecule type" value="Genomic_DNA"/>
</dbReference>
<dbReference type="OrthoDB" id="158573at2"/>
<dbReference type="Gene3D" id="3.40.50.720">
    <property type="entry name" value="NAD(P)-binding Rossmann-like Domain"/>
    <property type="match status" value="1"/>
</dbReference>
<dbReference type="Proteomes" id="UP000318380">
    <property type="component" value="Unassembled WGS sequence"/>
</dbReference>
<proteinExistence type="inferred from homology"/>
<evidence type="ECO:0000256" key="2">
    <source>
        <dbReference type="ARBA" id="ARBA00023002"/>
    </source>
</evidence>
<dbReference type="PANTHER" id="PTHR44169">
    <property type="entry name" value="NADPH-DEPENDENT 1-ACYLDIHYDROXYACETONE PHOSPHATE REDUCTASE"/>
    <property type="match status" value="1"/>
</dbReference>
<comment type="caution">
    <text evidence="4">The sequence shown here is derived from an EMBL/GenBank/DDBJ whole genome shotgun (WGS) entry which is preliminary data.</text>
</comment>
<name>A0A561BLY0_9ACTN</name>
<dbReference type="SUPFAM" id="SSF51735">
    <property type="entry name" value="NAD(P)-binding Rossmann-fold domains"/>
    <property type="match status" value="1"/>
</dbReference>
<dbReference type="PRINTS" id="PR00080">
    <property type="entry name" value="SDRFAMILY"/>
</dbReference>
<reference evidence="4 5" key="1">
    <citation type="submission" date="2019-06" db="EMBL/GenBank/DDBJ databases">
        <title>Sequencing the genomes of 1000 actinobacteria strains.</title>
        <authorList>
            <person name="Klenk H.-P."/>
        </authorList>
    </citation>
    <scope>NUCLEOTIDE SEQUENCE [LARGE SCALE GENOMIC DNA]</scope>
    <source>
        <strain evidence="4 5">DSM 24683</strain>
    </source>
</reference>
<dbReference type="PROSITE" id="PS00061">
    <property type="entry name" value="ADH_SHORT"/>
    <property type="match status" value="1"/>
</dbReference>
<dbReference type="PANTHER" id="PTHR44169:SF6">
    <property type="entry name" value="NADPH-DEPENDENT 1-ACYLDIHYDROXYACETONE PHOSPHATE REDUCTASE"/>
    <property type="match status" value="1"/>
</dbReference>
<dbReference type="InterPro" id="IPR020904">
    <property type="entry name" value="Sc_DH/Rdtase_CS"/>
</dbReference>
<dbReference type="InterPro" id="IPR002347">
    <property type="entry name" value="SDR_fam"/>
</dbReference>
<dbReference type="GO" id="GO:0016491">
    <property type="term" value="F:oxidoreductase activity"/>
    <property type="evidence" value="ECO:0007669"/>
    <property type="project" value="UniProtKB-KW"/>
</dbReference>